<protein>
    <recommendedName>
        <fullName evidence="3">Deoxyhypusine synthase</fullName>
    </recommendedName>
</protein>
<sequence length="121" mass="13442">MPVRGQTHFAHGSATQEVRLGAIRDFIEQQYLHFNARELLDAARAYEQHLDEGGKMLVTLAGAMSTGELGISLARMIRERKVHAVSCTGANLEEDVFNLVSNRDYEVVPSWRSLSPTDEVG</sequence>
<evidence type="ECO:0000313" key="2">
    <source>
        <dbReference type="EMBL" id="SVB60875.1"/>
    </source>
</evidence>
<organism evidence="2">
    <name type="scientific">marine metagenome</name>
    <dbReference type="NCBI Taxonomy" id="408172"/>
    <lineage>
        <taxon>unclassified sequences</taxon>
        <taxon>metagenomes</taxon>
        <taxon>ecological metagenomes</taxon>
    </lineage>
</organism>
<dbReference type="SUPFAM" id="SSF52467">
    <property type="entry name" value="DHS-like NAD/FAD-binding domain"/>
    <property type="match status" value="1"/>
</dbReference>
<reference evidence="2" key="1">
    <citation type="submission" date="2018-05" db="EMBL/GenBank/DDBJ databases">
        <authorList>
            <person name="Lanie J.A."/>
            <person name="Ng W.-L."/>
            <person name="Kazmierczak K.M."/>
            <person name="Andrzejewski T.M."/>
            <person name="Davidsen T.M."/>
            <person name="Wayne K.J."/>
            <person name="Tettelin H."/>
            <person name="Glass J.I."/>
            <person name="Rusch D."/>
            <person name="Podicherti R."/>
            <person name="Tsui H.-C.T."/>
            <person name="Winkler M.E."/>
        </authorList>
    </citation>
    <scope>NUCLEOTIDE SEQUENCE</scope>
</reference>
<dbReference type="AlphaFoldDB" id="A0A382FDV5"/>
<evidence type="ECO:0000256" key="1">
    <source>
        <dbReference type="ARBA" id="ARBA00009892"/>
    </source>
</evidence>
<comment type="similarity">
    <text evidence="1">Belongs to the deoxyhypusine synthase family.</text>
</comment>
<evidence type="ECO:0008006" key="3">
    <source>
        <dbReference type="Google" id="ProtNLM"/>
    </source>
</evidence>
<accession>A0A382FDV5</accession>
<feature type="non-terminal residue" evidence="2">
    <location>
        <position position="121"/>
    </location>
</feature>
<dbReference type="Gene3D" id="3.40.910.10">
    <property type="entry name" value="Deoxyhypusine synthase"/>
    <property type="match status" value="1"/>
</dbReference>
<dbReference type="InterPro" id="IPR029035">
    <property type="entry name" value="DHS-like_NAD/FAD-binding_dom"/>
</dbReference>
<proteinExistence type="inferred from homology"/>
<gene>
    <name evidence="2" type="ORF">METZ01_LOCUS213729</name>
</gene>
<dbReference type="InterPro" id="IPR002773">
    <property type="entry name" value="Deoxyhypusine_synthase"/>
</dbReference>
<dbReference type="InterPro" id="IPR036982">
    <property type="entry name" value="Deoxyhypusine_synthase_sf"/>
</dbReference>
<name>A0A382FDV5_9ZZZZ</name>
<dbReference type="EMBL" id="UINC01049283">
    <property type="protein sequence ID" value="SVB60875.1"/>
    <property type="molecule type" value="Genomic_DNA"/>
</dbReference>
<dbReference type="Pfam" id="PF01916">
    <property type="entry name" value="DS"/>
    <property type="match status" value="1"/>
</dbReference>